<proteinExistence type="predicted"/>
<evidence type="ECO:0000313" key="1">
    <source>
        <dbReference type="EMBL" id="POM69789.1"/>
    </source>
</evidence>
<reference evidence="1 2" key="1">
    <citation type="journal article" date="2017" name="Genome Biol. Evol.">
        <title>Phytophthora megakarya and P. palmivora, closely related causal agents of cacao black pod rot, underwent increases in genome sizes and gene numbers by different mechanisms.</title>
        <authorList>
            <person name="Ali S.S."/>
            <person name="Shao J."/>
            <person name="Lary D.J."/>
            <person name="Kronmiller B."/>
            <person name="Shen D."/>
            <person name="Strem M.D."/>
            <person name="Amoako-Attah I."/>
            <person name="Akrofi A.Y."/>
            <person name="Begoude B.A."/>
            <person name="Ten Hoopen G.M."/>
            <person name="Coulibaly K."/>
            <person name="Kebe B.I."/>
            <person name="Melnick R.L."/>
            <person name="Guiltinan M.J."/>
            <person name="Tyler B.M."/>
            <person name="Meinhardt L.W."/>
            <person name="Bailey B.A."/>
        </authorList>
    </citation>
    <scope>NUCLEOTIDE SEQUENCE [LARGE SCALE GENOMIC DNA]</scope>
    <source>
        <strain evidence="2">sbr112.9</strain>
    </source>
</reference>
<dbReference type="Proteomes" id="UP000237271">
    <property type="component" value="Unassembled WGS sequence"/>
</dbReference>
<dbReference type="OrthoDB" id="119168at2759"/>
<keyword evidence="2" id="KW-1185">Reference proteome</keyword>
<evidence type="ECO:0000313" key="2">
    <source>
        <dbReference type="Proteomes" id="UP000237271"/>
    </source>
</evidence>
<protein>
    <recommendedName>
        <fullName evidence="3">PiggyBac transposable element-derived protein domain-containing protein</fullName>
    </recommendedName>
</protein>
<dbReference type="AlphaFoldDB" id="A0A2P4XWF5"/>
<evidence type="ECO:0008006" key="3">
    <source>
        <dbReference type="Google" id="ProtNLM"/>
    </source>
</evidence>
<dbReference type="EMBL" id="NCKW01007821">
    <property type="protein sequence ID" value="POM69789.1"/>
    <property type="molecule type" value="Genomic_DNA"/>
</dbReference>
<sequence>MGSALWVAMCGHLTKAYQAPTMRRLLVSDNFYTSYTLAKAILAFIDRGDAHTEHSTNCTTGETEWRDATGGNKAIQKGRARNNQQEAHQNDSLFTNELNLYLQWLPLPMPGT</sequence>
<comment type="caution">
    <text evidence="1">The sequence shown here is derived from an EMBL/GenBank/DDBJ whole genome shotgun (WGS) entry which is preliminary data.</text>
</comment>
<name>A0A2P4XWF5_9STRA</name>
<organism evidence="1 2">
    <name type="scientific">Phytophthora palmivora</name>
    <dbReference type="NCBI Taxonomy" id="4796"/>
    <lineage>
        <taxon>Eukaryota</taxon>
        <taxon>Sar</taxon>
        <taxon>Stramenopiles</taxon>
        <taxon>Oomycota</taxon>
        <taxon>Peronosporomycetes</taxon>
        <taxon>Peronosporales</taxon>
        <taxon>Peronosporaceae</taxon>
        <taxon>Phytophthora</taxon>
    </lineage>
</organism>
<gene>
    <name evidence="1" type="ORF">PHPALM_13896</name>
</gene>
<accession>A0A2P4XWF5</accession>